<dbReference type="RefSeq" id="WP_098510763.1">
    <property type="nucleotide sequence ID" value="NZ_JBIAKZ010000005.1"/>
</dbReference>
<evidence type="ECO:0008006" key="4">
    <source>
        <dbReference type="Google" id="ProtNLM"/>
    </source>
</evidence>
<comment type="caution">
    <text evidence="2">The sequence shown here is derived from an EMBL/GenBank/DDBJ whole genome shotgun (WGS) entry which is preliminary data.</text>
</comment>
<accession>A0A2A9F8I0</accession>
<dbReference type="Proteomes" id="UP000243542">
    <property type="component" value="Unassembled WGS sequence"/>
</dbReference>
<dbReference type="PROSITE" id="PS51257">
    <property type="entry name" value="PROKAR_LIPOPROTEIN"/>
    <property type="match status" value="1"/>
</dbReference>
<organism evidence="2 3">
    <name type="scientific">Amycolatopsis sulphurea</name>
    <dbReference type="NCBI Taxonomy" id="76022"/>
    <lineage>
        <taxon>Bacteria</taxon>
        <taxon>Bacillati</taxon>
        <taxon>Actinomycetota</taxon>
        <taxon>Actinomycetes</taxon>
        <taxon>Pseudonocardiales</taxon>
        <taxon>Pseudonocardiaceae</taxon>
        <taxon>Amycolatopsis</taxon>
    </lineage>
</organism>
<name>A0A2A9F8I0_9PSEU</name>
<evidence type="ECO:0000313" key="2">
    <source>
        <dbReference type="EMBL" id="PFG46735.1"/>
    </source>
</evidence>
<protein>
    <recommendedName>
        <fullName evidence="4">Sporulation and spore germination protein</fullName>
    </recommendedName>
</protein>
<dbReference type="EMBL" id="PDJK01000002">
    <property type="protein sequence ID" value="PFG46735.1"/>
    <property type="molecule type" value="Genomic_DNA"/>
</dbReference>
<proteinExistence type="predicted"/>
<evidence type="ECO:0000313" key="3">
    <source>
        <dbReference type="Proteomes" id="UP000243542"/>
    </source>
</evidence>
<gene>
    <name evidence="2" type="ORF">ATK36_1729</name>
</gene>
<dbReference type="AlphaFoldDB" id="A0A2A9F8I0"/>
<evidence type="ECO:0000256" key="1">
    <source>
        <dbReference type="SAM" id="SignalP"/>
    </source>
</evidence>
<feature type="chain" id="PRO_5038949386" description="Sporulation and spore germination protein" evidence="1">
    <location>
        <begin position="22"/>
        <end position="162"/>
    </location>
</feature>
<feature type="signal peptide" evidence="1">
    <location>
        <begin position="1"/>
        <end position="21"/>
    </location>
</feature>
<reference evidence="2 3" key="1">
    <citation type="submission" date="2017-10" db="EMBL/GenBank/DDBJ databases">
        <title>Sequencing the genomes of 1000 actinobacteria strains.</title>
        <authorList>
            <person name="Klenk H.-P."/>
        </authorList>
    </citation>
    <scope>NUCLEOTIDE SEQUENCE [LARGE SCALE GENOMIC DNA]</scope>
    <source>
        <strain evidence="2 3">DSM 46092</strain>
    </source>
</reference>
<keyword evidence="3" id="KW-1185">Reference proteome</keyword>
<sequence length="162" mass="16865">MKRVWPLLLVLLLAGCGVEPADPAPGGEAPTGVAPGVTLYLVDEHKQLQPELRLGGQLGTISDALALLLNPGRLTSSGLHTEITDISGPQSRVTMAPGLIQISVPLTVQNLSPLGIDQIVCTALGVYVQSGGPRTTEVQVSFTQSTPASDVRRTCPLISPGR</sequence>
<keyword evidence="1" id="KW-0732">Signal</keyword>